<dbReference type="VEuPathDB" id="CryptoDB:cubi_02970"/>
<comment type="caution">
    <text evidence="1">The sequence shown here is derived from an EMBL/GenBank/DDBJ whole genome shotgun (WGS) entry which is preliminary data.</text>
</comment>
<dbReference type="AlphaFoldDB" id="A0A1J4MKX5"/>
<evidence type="ECO:0000313" key="1">
    <source>
        <dbReference type="EMBL" id="OII74838.1"/>
    </source>
</evidence>
<dbReference type="EMBL" id="LRBP01000008">
    <property type="protein sequence ID" value="OII74838.1"/>
    <property type="molecule type" value="Genomic_DNA"/>
</dbReference>
<dbReference type="RefSeq" id="XP_028875983.1">
    <property type="nucleotide sequence ID" value="XM_029019982.1"/>
</dbReference>
<proteinExistence type="predicted"/>
<name>A0A1J4MKX5_9CRYT</name>
<dbReference type="GeneID" id="39979761"/>
<reference evidence="1 2" key="1">
    <citation type="submission" date="2016-10" db="EMBL/GenBank/DDBJ databases">
        <title>Reductive evolution of mitochondrial metabolism and differential evolution of invasion-related proteins in Cryptosporidium.</title>
        <authorList>
            <person name="Liu S."/>
            <person name="Roellig D.M."/>
            <person name="Guo Y."/>
            <person name="Li N."/>
            <person name="Frace M.A."/>
            <person name="Tang K."/>
            <person name="Zhang L."/>
            <person name="Feng Y."/>
            <person name="Xiao L."/>
        </authorList>
    </citation>
    <scope>NUCLEOTIDE SEQUENCE [LARGE SCALE GENOMIC DNA]</scope>
    <source>
        <strain evidence="1">39726</strain>
    </source>
</reference>
<dbReference type="OrthoDB" id="342715at2759"/>
<protein>
    <submittedName>
        <fullName evidence="1">Uncharacterized protein</fullName>
    </submittedName>
</protein>
<organism evidence="1 2">
    <name type="scientific">Cryptosporidium ubiquitum</name>
    <dbReference type="NCBI Taxonomy" id="857276"/>
    <lineage>
        <taxon>Eukaryota</taxon>
        <taxon>Sar</taxon>
        <taxon>Alveolata</taxon>
        <taxon>Apicomplexa</taxon>
        <taxon>Conoidasida</taxon>
        <taxon>Coccidia</taxon>
        <taxon>Eucoccidiorida</taxon>
        <taxon>Eimeriorina</taxon>
        <taxon>Cryptosporidiidae</taxon>
        <taxon>Cryptosporidium</taxon>
    </lineage>
</organism>
<gene>
    <name evidence="1" type="ORF">cubi_02970</name>
</gene>
<sequence length="436" mass="50158">MEELINDIENISINSNNADDLNIRDSERNDHCYDHEDLSHSKTQLEDYSILSLTPVKDKNQFRNCILCRDYLSPICKECSNHTLKIYRKNKLKNKIIPDGKVKALAKQFEDILPEAMNNGPNFPVVNDDFMLEKSESANYQIDLSSNPIIEYANTDIKDSSNSRRLEDVSNFSDKDFENLHTKSKTTKNQLTPIIDPNLCEQIDPIKAIITYTNSHNNPVETLDTENSKSNDSQIISIKAGFKNVLECNFQENNLIFDTFESLNPLEQRALLLKWITDTLKPSEDSSRLSEDELQEIITILKGIVNELEHNEIYNEFKNSPSKNVTKPHNILNNQISNGKDKNELKILNIKNSKMSLFNSKLQINIGIPEDEEIEEEHINELVFRRYNHIGCNFESNSVIIDEDSLSPKSEIALDNEELVENSIKEIGYNFFGFFK</sequence>
<evidence type="ECO:0000313" key="2">
    <source>
        <dbReference type="Proteomes" id="UP000186176"/>
    </source>
</evidence>
<keyword evidence="2" id="KW-1185">Reference proteome</keyword>
<dbReference type="Proteomes" id="UP000186176">
    <property type="component" value="Unassembled WGS sequence"/>
</dbReference>
<accession>A0A1J4MKX5</accession>